<sequence>MTQYLGLADAFMLQAMVIQHIGGIHGITEQGFEKLATALAVPQQTMFGEDLYPDTFSKAAALFDALIHGHCFSDGNKRTALLAMIEFLARNGYAFNTPDDDSLYDWILLVAAERGMDREQQAAWIEQRCEQL</sequence>
<protein>
    <recommendedName>
        <fullName evidence="1">Fido domain-containing protein</fullName>
    </recommendedName>
</protein>
<reference evidence="2 3" key="1">
    <citation type="submission" date="2024-02" db="EMBL/GenBank/DDBJ databases">
        <title>Herpetosiphon gulosus NBRC 112829.</title>
        <authorList>
            <person name="Ichikawa N."/>
            <person name="Katano-Makiyama Y."/>
            <person name="Hidaka K."/>
        </authorList>
    </citation>
    <scope>NUCLEOTIDE SEQUENCE [LARGE SCALE GENOMIC DNA]</scope>
    <source>
        <strain evidence="2 3">NBRC 112829</strain>
    </source>
</reference>
<comment type="caution">
    <text evidence="2">The sequence shown here is derived from an EMBL/GenBank/DDBJ whole genome shotgun (WGS) entry which is preliminary data.</text>
</comment>
<dbReference type="EMBL" id="BAABRU010000017">
    <property type="protein sequence ID" value="GAA5530290.1"/>
    <property type="molecule type" value="Genomic_DNA"/>
</dbReference>
<dbReference type="InterPro" id="IPR003812">
    <property type="entry name" value="Fido"/>
</dbReference>
<dbReference type="PANTHER" id="PTHR39426:SF1">
    <property type="entry name" value="HOMOLOGY TO DEATH-ON-CURING PROTEIN OF PHAGE P1"/>
    <property type="match status" value="1"/>
</dbReference>
<dbReference type="Gene3D" id="1.20.120.1870">
    <property type="entry name" value="Fic/DOC protein, Fido domain"/>
    <property type="match status" value="1"/>
</dbReference>
<dbReference type="InterPro" id="IPR006440">
    <property type="entry name" value="Doc"/>
</dbReference>
<proteinExistence type="predicted"/>
<dbReference type="InterPro" id="IPR053737">
    <property type="entry name" value="Type_II_TA_Toxin"/>
</dbReference>
<dbReference type="SUPFAM" id="SSF140931">
    <property type="entry name" value="Fic-like"/>
    <property type="match status" value="1"/>
</dbReference>
<accession>A0ABP9X6X4</accession>
<dbReference type="PROSITE" id="PS51459">
    <property type="entry name" value="FIDO"/>
    <property type="match status" value="1"/>
</dbReference>
<organism evidence="2 3">
    <name type="scientific">Herpetosiphon gulosus</name>
    <dbReference type="NCBI Taxonomy" id="1973496"/>
    <lineage>
        <taxon>Bacteria</taxon>
        <taxon>Bacillati</taxon>
        <taxon>Chloroflexota</taxon>
        <taxon>Chloroflexia</taxon>
        <taxon>Herpetosiphonales</taxon>
        <taxon>Herpetosiphonaceae</taxon>
        <taxon>Herpetosiphon</taxon>
    </lineage>
</organism>
<dbReference type="RefSeq" id="WP_345723887.1">
    <property type="nucleotide sequence ID" value="NZ_BAABRU010000017.1"/>
</dbReference>
<keyword evidence="3" id="KW-1185">Reference proteome</keyword>
<dbReference type="NCBIfam" id="TIGR01550">
    <property type="entry name" value="DOC_P1"/>
    <property type="match status" value="1"/>
</dbReference>
<gene>
    <name evidence="2" type="ORF">Hgul01_04108</name>
</gene>
<dbReference type="InterPro" id="IPR036597">
    <property type="entry name" value="Fido-like_dom_sf"/>
</dbReference>
<feature type="domain" description="Fido" evidence="1">
    <location>
        <begin position="5"/>
        <end position="127"/>
    </location>
</feature>
<evidence type="ECO:0000259" key="1">
    <source>
        <dbReference type="PROSITE" id="PS51459"/>
    </source>
</evidence>
<evidence type="ECO:0000313" key="3">
    <source>
        <dbReference type="Proteomes" id="UP001428290"/>
    </source>
</evidence>
<dbReference type="Proteomes" id="UP001428290">
    <property type="component" value="Unassembled WGS sequence"/>
</dbReference>
<dbReference type="Pfam" id="PF02661">
    <property type="entry name" value="Fic"/>
    <property type="match status" value="1"/>
</dbReference>
<name>A0ABP9X6X4_9CHLR</name>
<dbReference type="PANTHER" id="PTHR39426">
    <property type="entry name" value="HOMOLOGY TO DEATH-ON-CURING PROTEIN OF PHAGE P1"/>
    <property type="match status" value="1"/>
</dbReference>
<evidence type="ECO:0000313" key="2">
    <source>
        <dbReference type="EMBL" id="GAA5530290.1"/>
    </source>
</evidence>